<dbReference type="GeneTree" id="ENSGT00390000013092"/>
<keyword evidence="3" id="KW-1185">Reference proteome</keyword>
<dbReference type="eggNOG" id="ENOG502QSUW">
    <property type="taxonomic scope" value="Eukaryota"/>
</dbReference>
<dbReference type="InterPro" id="IPR039701">
    <property type="entry name" value="HS1BP3"/>
</dbReference>
<reference evidence="2" key="2">
    <citation type="submission" date="2025-08" db="UniProtKB">
        <authorList>
            <consortium name="Ensembl"/>
        </authorList>
    </citation>
    <scope>IDENTIFICATION</scope>
</reference>
<reference evidence="3" key="1">
    <citation type="submission" date="2011-08" db="EMBL/GenBank/DDBJ databases">
        <title>The draft genome of Latimeria chalumnae.</title>
        <authorList>
            <person name="Di Palma F."/>
            <person name="Alfoldi J."/>
            <person name="Johnson J."/>
            <person name="Berlin A."/>
            <person name="Gnerre S."/>
            <person name="Jaffe D."/>
            <person name="MacCallum I."/>
            <person name="Young S."/>
            <person name="Walker B.J."/>
            <person name="Lander E."/>
            <person name="Lindblad-Toh K."/>
        </authorList>
    </citation>
    <scope>NUCLEOTIDE SEQUENCE [LARGE SCALE GENOMIC DNA]</scope>
    <source>
        <strain evidence="3">Wild caught</strain>
    </source>
</reference>
<dbReference type="OMA" id="QDQNSAH"/>
<proteinExistence type="predicted"/>
<evidence type="ECO:0000313" key="3">
    <source>
        <dbReference type="Proteomes" id="UP000008672"/>
    </source>
</evidence>
<name>H3A1W9_LATCH</name>
<dbReference type="PANTHER" id="PTHR14431">
    <property type="entry name" value="HCLS1-BINDING PROTEIN 3"/>
    <property type="match status" value="1"/>
</dbReference>
<evidence type="ECO:0000256" key="1">
    <source>
        <dbReference type="SAM" id="MobiDB-lite"/>
    </source>
</evidence>
<sequence>RTKKPKKKLTPAPPLAPAVKPKLSLFDEEVDPDDGLFEVAQNSSARAIKKKSTGNDSFRLFEDPDLGGTIRAGDSLLLPAACESKAAISSTSLDDDMEELFRVEDNLDRLLKLGSSSKPAAKPKPKPKLLPKPTLPKKPAATTASSSQPAPSAPTLEYNVENMDEVDILKYIQQNESTSSETLDLF</sequence>
<dbReference type="Ensembl" id="ENSLACT00000003673.1">
    <property type="protein sequence ID" value="ENSLACP00000003640.1"/>
    <property type="gene ID" value="ENSLACG00000003243.1"/>
</dbReference>
<dbReference type="PANTHER" id="PTHR14431:SF1">
    <property type="entry name" value="HCLS1-BINDING PROTEIN 3"/>
    <property type="match status" value="1"/>
</dbReference>
<evidence type="ECO:0008006" key="4">
    <source>
        <dbReference type="Google" id="ProtNLM"/>
    </source>
</evidence>
<feature type="compositionally biased region" description="Low complexity" evidence="1">
    <location>
        <begin position="137"/>
        <end position="155"/>
    </location>
</feature>
<protein>
    <recommendedName>
        <fullName evidence="4">HCLS1 binding protein 3</fullName>
    </recommendedName>
</protein>
<dbReference type="STRING" id="7897.ENSLACP00000003640"/>
<reference evidence="2" key="3">
    <citation type="submission" date="2025-09" db="UniProtKB">
        <authorList>
            <consortium name="Ensembl"/>
        </authorList>
    </citation>
    <scope>IDENTIFICATION</scope>
</reference>
<dbReference type="Proteomes" id="UP000008672">
    <property type="component" value="Unassembled WGS sequence"/>
</dbReference>
<dbReference type="InParanoid" id="H3A1W9"/>
<dbReference type="AlphaFoldDB" id="H3A1W9"/>
<dbReference type="Bgee" id="ENSLACG00000003243">
    <property type="expression patterns" value="Expressed in pectoral fin and 6 other cell types or tissues"/>
</dbReference>
<feature type="region of interest" description="Disordered" evidence="1">
    <location>
        <begin position="113"/>
        <end position="159"/>
    </location>
</feature>
<evidence type="ECO:0000313" key="2">
    <source>
        <dbReference type="Ensembl" id="ENSLACP00000003640.1"/>
    </source>
</evidence>
<accession>H3A1W9</accession>
<dbReference type="EMBL" id="AFYH01106935">
    <property type="status" value="NOT_ANNOTATED_CDS"/>
    <property type="molecule type" value="Genomic_DNA"/>
</dbReference>
<dbReference type="HOGENOM" id="CLU_1457659_0_0_1"/>
<organism evidence="2 3">
    <name type="scientific">Latimeria chalumnae</name>
    <name type="common">Coelacanth</name>
    <dbReference type="NCBI Taxonomy" id="7897"/>
    <lineage>
        <taxon>Eukaryota</taxon>
        <taxon>Metazoa</taxon>
        <taxon>Chordata</taxon>
        <taxon>Craniata</taxon>
        <taxon>Vertebrata</taxon>
        <taxon>Euteleostomi</taxon>
        <taxon>Coelacanthiformes</taxon>
        <taxon>Coelacanthidae</taxon>
        <taxon>Latimeria</taxon>
    </lineage>
</organism>